<evidence type="ECO:0000313" key="1">
    <source>
        <dbReference type="Proteomes" id="UP001652661"/>
    </source>
</evidence>
<keyword evidence="1" id="KW-1185">Reference proteome</keyword>
<organism evidence="1 2">
    <name type="scientific">Drosophila kikkawai</name>
    <name type="common">Fruit fly</name>
    <dbReference type="NCBI Taxonomy" id="30033"/>
    <lineage>
        <taxon>Eukaryota</taxon>
        <taxon>Metazoa</taxon>
        <taxon>Ecdysozoa</taxon>
        <taxon>Arthropoda</taxon>
        <taxon>Hexapoda</taxon>
        <taxon>Insecta</taxon>
        <taxon>Pterygota</taxon>
        <taxon>Neoptera</taxon>
        <taxon>Endopterygota</taxon>
        <taxon>Diptera</taxon>
        <taxon>Brachycera</taxon>
        <taxon>Muscomorpha</taxon>
        <taxon>Ephydroidea</taxon>
        <taxon>Drosophilidae</taxon>
        <taxon>Drosophila</taxon>
        <taxon>Sophophora</taxon>
    </lineage>
</organism>
<dbReference type="OrthoDB" id="7868623at2759"/>
<sequence>MFAVYSIGHVAAYEEVDGRQQDPSLHLTPEQRCEWEMKSIILLAQKEHEDRIRNQVIAAMKQRADQELVKRRDINPFPHNLIREPMVDDEEVKALLDLAASLENNSENDEDNEAF</sequence>
<dbReference type="GeneID" id="108086213"/>
<dbReference type="AlphaFoldDB" id="A0A6P4JU43"/>
<name>A0A6P4JU43_DROKI</name>
<gene>
    <name evidence="2" type="primary">LOC108086213</name>
</gene>
<reference evidence="2" key="2">
    <citation type="submission" date="2025-08" db="UniProtKB">
        <authorList>
            <consortium name="RefSeq"/>
        </authorList>
    </citation>
    <scope>IDENTIFICATION</scope>
    <source>
        <strain evidence="2">14028-0561.14</strain>
        <tissue evidence="2">Whole fly</tissue>
    </source>
</reference>
<protein>
    <submittedName>
        <fullName evidence="2">Uncharacterized protein</fullName>
    </submittedName>
</protein>
<proteinExistence type="predicted"/>
<dbReference type="RefSeq" id="XP_017038568.1">
    <property type="nucleotide sequence ID" value="XM_017183079.3"/>
</dbReference>
<reference evidence="1" key="1">
    <citation type="submission" date="2025-05" db="UniProtKB">
        <authorList>
            <consortium name="RefSeq"/>
        </authorList>
    </citation>
    <scope>NUCLEOTIDE SEQUENCE [LARGE SCALE GENOMIC DNA]</scope>
    <source>
        <strain evidence="1">14028-0561.14</strain>
    </source>
</reference>
<dbReference type="Proteomes" id="UP001652661">
    <property type="component" value="Chromosome 2R"/>
</dbReference>
<accession>A0A6P4JU43</accession>
<evidence type="ECO:0000313" key="2">
    <source>
        <dbReference type="RefSeq" id="XP_017038568.1"/>
    </source>
</evidence>